<dbReference type="EC" id="3.4.22.-" evidence="11"/>
<dbReference type="OrthoDB" id="2960936at2759"/>
<dbReference type="GO" id="GO:0004197">
    <property type="term" value="F:cysteine-type endopeptidase activity"/>
    <property type="evidence" value="ECO:0007669"/>
    <property type="project" value="TreeGrafter"/>
</dbReference>
<evidence type="ECO:0000256" key="6">
    <source>
        <dbReference type="ARBA" id="ARBA00022801"/>
    </source>
</evidence>
<dbReference type="GO" id="GO:0015031">
    <property type="term" value="P:protein transport"/>
    <property type="evidence" value="ECO:0007669"/>
    <property type="project" value="UniProtKB-KW"/>
</dbReference>
<dbReference type="GO" id="GO:0034727">
    <property type="term" value="P:piecemeal microautophagy of the nucleus"/>
    <property type="evidence" value="ECO:0007669"/>
    <property type="project" value="TreeGrafter"/>
</dbReference>
<dbReference type="GO" id="GO:0016485">
    <property type="term" value="P:protein processing"/>
    <property type="evidence" value="ECO:0007669"/>
    <property type="project" value="TreeGrafter"/>
</dbReference>
<dbReference type="GO" id="GO:0000045">
    <property type="term" value="P:autophagosome assembly"/>
    <property type="evidence" value="ECO:0007669"/>
    <property type="project" value="TreeGrafter"/>
</dbReference>
<comment type="catalytic activity">
    <reaction evidence="10">
        <text>[protein]-C-terminal L-amino acid-glycyl-phosphatidylethanolamide + H2O = [protein]-C-terminal L-amino acid-glycine + a 1,2-diacyl-sn-glycero-3-phosphoethanolamine</text>
        <dbReference type="Rhea" id="RHEA:67548"/>
        <dbReference type="Rhea" id="RHEA-COMP:17323"/>
        <dbReference type="Rhea" id="RHEA-COMP:17324"/>
        <dbReference type="ChEBI" id="CHEBI:15377"/>
        <dbReference type="ChEBI" id="CHEBI:64612"/>
        <dbReference type="ChEBI" id="CHEBI:172940"/>
        <dbReference type="ChEBI" id="CHEBI:172941"/>
    </reaction>
    <physiologicalReaction direction="left-to-right" evidence="10">
        <dbReference type="Rhea" id="RHEA:67549"/>
    </physiologicalReaction>
</comment>
<evidence type="ECO:0000259" key="13">
    <source>
        <dbReference type="Pfam" id="PF03416"/>
    </source>
</evidence>
<keyword evidence="11" id="KW-0539">Nucleus</keyword>
<evidence type="ECO:0000256" key="5">
    <source>
        <dbReference type="ARBA" id="ARBA00022670"/>
    </source>
</evidence>
<keyword evidence="8" id="KW-0653">Protein transport</keyword>
<comment type="caution">
    <text evidence="14">The sequence shown here is derived from an EMBL/GenBank/DDBJ whole genome shotgun (WGS) entry which is preliminary data.</text>
</comment>
<protein>
    <recommendedName>
        <fullName evidence="11">Cysteine protease</fullName>
        <ecNumber evidence="11">3.4.22.-</ecNumber>
    </recommendedName>
</protein>
<dbReference type="Proteomes" id="UP000253664">
    <property type="component" value="Unassembled WGS sequence"/>
</dbReference>
<evidence type="ECO:0000313" key="14">
    <source>
        <dbReference type="EMBL" id="RCI11710.1"/>
    </source>
</evidence>
<comment type="subcellular location">
    <subcellularLocation>
        <location evidence="11">Nucleus</location>
    </subcellularLocation>
    <subcellularLocation>
        <location evidence="11">Cytoplasm</location>
    </subcellularLocation>
    <subcellularLocation>
        <location evidence="1">Preautophagosomal structure</location>
    </subcellularLocation>
</comment>
<dbReference type="EMBL" id="LKCN02000010">
    <property type="protein sequence ID" value="RCI11710.1"/>
    <property type="molecule type" value="Genomic_DNA"/>
</dbReference>
<keyword evidence="7" id="KW-0788">Thiol protease</keyword>
<keyword evidence="3" id="KW-0813">Transport</keyword>
<evidence type="ECO:0000256" key="7">
    <source>
        <dbReference type="ARBA" id="ARBA00022807"/>
    </source>
</evidence>
<dbReference type="STRING" id="1330021.A0A367LBA4"/>
<evidence type="ECO:0000256" key="12">
    <source>
        <dbReference type="SAM" id="MobiDB-lite"/>
    </source>
</evidence>
<comment type="similarity">
    <text evidence="2 11">Belongs to the peptidase C54 family.</text>
</comment>
<dbReference type="AlphaFoldDB" id="A0A367LBA4"/>
<dbReference type="InterPro" id="IPR038765">
    <property type="entry name" value="Papain-like_cys_pep_sf"/>
</dbReference>
<comment type="function">
    <text evidence="11">Required for selective autophagic degradation of the nucleus (nucleophagy) as well as for mitophagy which contributes to regulate mitochondrial quantity and quality by eliminating the mitochondria to a basal level to fulfill cellular energy requirements and preventing excess ROS production.</text>
</comment>
<name>A0A367LBA4_9HYPO</name>
<evidence type="ECO:0000256" key="2">
    <source>
        <dbReference type="ARBA" id="ARBA00010958"/>
    </source>
</evidence>
<organism evidence="14 15">
    <name type="scientific">Ophiocordyceps polyrhachis-furcata BCC 54312</name>
    <dbReference type="NCBI Taxonomy" id="1330021"/>
    <lineage>
        <taxon>Eukaryota</taxon>
        <taxon>Fungi</taxon>
        <taxon>Dikarya</taxon>
        <taxon>Ascomycota</taxon>
        <taxon>Pezizomycotina</taxon>
        <taxon>Sordariomycetes</taxon>
        <taxon>Hypocreomycetidae</taxon>
        <taxon>Hypocreales</taxon>
        <taxon>Ophiocordycipitaceae</taxon>
        <taxon>Ophiocordyceps</taxon>
    </lineage>
</organism>
<feature type="region of interest" description="Disordered" evidence="12">
    <location>
        <begin position="79"/>
        <end position="106"/>
    </location>
</feature>
<evidence type="ECO:0000256" key="9">
    <source>
        <dbReference type="ARBA" id="ARBA00023006"/>
    </source>
</evidence>
<reference evidence="14 15" key="1">
    <citation type="journal article" date="2015" name="BMC Genomics">
        <title>Insights from the genome of Ophiocordyceps polyrhachis-furcata to pathogenicity and host specificity in insect fungi.</title>
        <authorList>
            <person name="Wichadakul D."/>
            <person name="Kobmoo N."/>
            <person name="Ingsriswang S."/>
            <person name="Tangphatsornruang S."/>
            <person name="Chantasingh D."/>
            <person name="Luangsa-ard J.J."/>
            <person name="Eurwilaichitr L."/>
        </authorList>
    </citation>
    <scope>NUCLEOTIDE SEQUENCE [LARGE SCALE GENOMIC DNA]</scope>
    <source>
        <strain evidence="14 15">BCC 54312</strain>
    </source>
</reference>
<keyword evidence="4 11" id="KW-0963">Cytoplasm</keyword>
<dbReference type="InterPro" id="IPR046792">
    <property type="entry name" value="Peptidase_C54_cat"/>
</dbReference>
<dbReference type="GO" id="GO:0000423">
    <property type="term" value="P:mitophagy"/>
    <property type="evidence" value="ECO:0007669"/>
    <property type="project" value="TreeGrafter"/>
</dbReference>
<evidence type="ECO:0000256" key="3">
    <source>
        <dbReference type="ARBA" id="ARBA00022448"/>
    </source>
</evidence>
<feature type="domain" description="Peptidase C54 catalytic" evidence="13">
    <location>
        <begin position="121"/>
        <end position="408"/>
    </location>
</feature>
<dbReference type="PANTHER" id="PTHR22624:SF49">
    <property type="entry name" value="CYSTEINE PROTEASE"/>
    <property type="match status" value="1"/>
</dbReference>
<keyword evidence="15" id="KW-1185">Reference proteome</keyword>
<evidence type="ECO:0000256" key="11">
    <source>
        <dbReference type="RuleBase" id="RU363115"/>
    </source>
</evidence>
<keyword evidence="6 11" id="KW-0378">Hydrolase</keyword>
<dbReference type="GO" id="GO:0000407">
    <property type="term" value="C:phagophore assembly site"/>
    <property type="evidence" value="ECO:0007669"/>
    <property type="project" value="UniProtKB-SubCell"/>
</dbReference>
<dbReference type="GO" id="GO:0019786">
    <property type="term" value="F:protein-phosphatidylethanolamide deconjugating activity"/>
    <property type="evidence" value="ECO:0007669"/>
    <property type="project" value="InterPro"/>
</dbReference>
<evidence type="ECO:0000313" key="15">
    <source>
        <dbReference type="Proteomes" id="UP000253664"/>
    </source>
</evidence>
<keyword evidence="9" id="KW-0072">Autophagy</keyword>
<accession>A0A367LBA4</accession>
<keyword evidence="5 11" id="KW-0645">Protease</keyword>
<evidence type="ECO:0000256" key="8">
    <source>
        <dbReference type="ARBA" id="ARBA00022927"/>
    </source>
</evidence>
<dbReference type="GO" id="GO:0035973">
    <property type="term" value="P:aggrephagy"/>
    <property type="evidence" value="ECO:0007669"/>
    <property type="project" value="TreeGrafter"/>
</dbReference>
<dbReference type="PANTHER" id="PTHR22624">
    <property type="entry name" value="CYSTEINE PROTEASE ATG4"/>
    <property type="match status" value="1"/>
</dbReference>
<evidence type="ECO:0000256" key="1">
    <source>
        <dbReference type="ARBA" id="ARBA00004329"/>
    </source>
</evidence>
<sequence length="456" mass="50609">MSPMESTIAHVDLGRYRRLMQLFWDPEPANDIKLDLPVWCLGAKYQLSDELVQESGEPCDSGKRLSSLTSYQILAHPLHRGAKDPPGDTAGAPCEQSSSGSVLPFSASDEGNHNYDGWPAGFIHDFASRIWMTYRSGFVTIPRSNDSCATSALSLPMRIRSQLGEQGGFSSDSGWGCMIRSGQSILANSLSMLRLGRDWRRGEQREEERRIISLFADDPRAPYSIHNFVSHGATACDKFPGQWFGPSATARCIQALVNKHEPYLRVYSTGDSPDVYEDEFMKIAKPGGSDFHPTLILVGTRLGIDKITPVYWEALTASLQMPQSVGIAGGRPSSSHYFVGVQGLFLFYLDPHHTRPALPYYSNADSYKADEINSCHTARLRRLHVREVDPSMLIGFLIRSHDDWQEWRRCTKHVQGKAVIHVADRALTTPAFGSQTRTAIDDVQALSDDGSEISAV</sequence>
<proteinExistence type="inferred from homology"/>
<evidence type="ECO:0000256" key="10">
    <source>
        <dbReference type="ARBA" id="ARBA00029362"/>
    </source>
</evidence>
<evidence type="ECO:0000256" key="4">
    <source>
        <dbReference type="ARBA" id="ARBA00022490"/>
    </source>
</evidence>
<dbReference type="InterPro" id="IPR005078">
    <property type="entry name" value="Peptidase_C54"/>
</dbReference>
<dbReference type="Pfam" id="PF03416">
    <property type="entry name" value="Peptidase_C54"/>
    <property type="match status" value="1"/>
</dbReference>
<dbReference type="SUPFAM" id="SSF54001">
    <property type="entry name" value="Cysteine proteinases"/>
    <property type="match status" value="1"/>
</dbReference>
<gene>
    <name evidence="14" type="ORF">L249_7437</name>
</gene>
<dbReference type="GO" id="GO:0005634">
    <property type="term" value="C:nucleus"/>
    <property type="evidence" value="ECO:0007669"/>
    <property type="project" value="UniProtKB-SubCell"/>
</dbReference>